<dbReference type="Gene3D" id="3.40.190.10">
    <property type="entry name" value="Periplasmic binding protein-like II"/>
    <property type="match status" value="2"/>
</dbReference>
<evidence type="ECO:0000256" key="2">
    <source>
        <dbReference type="ARBA" id="ARBA00008520"/>
    </source>
</evidence>
<evidence type="ECO:0000256" key="1">
    <source>
        <dbReference type="ARBA" id="ARBA00004196"/>
    </source>
</evidence>
<dbReference type="AlphaFoldDB" id="A0A1X0DFZ6"/>
<dbReference type="Pfam" id="PF01547">
    <property type="entry name" value="SBP_bac_1"/>
    <property type="match status" value="1"/>
</dbReference>
<evidence type="ECO:0000313" key="7">
    <source>
        <dbReference type="EMBL" id="ORA71316.1"/>
    </source>
</evidence>
<evidence type="ECO:0000256" key="5">
    <source>
        <dbReference type="ARBA" id="ARBA00049629"/>
    </source>
</evidence>
<dbReference type="OrthoDB" id="5580590at2"/>
<comment type="caution">
    <text evidence="7">The sequence shown here is derived from an EMBL/GenBank/DDBJ whole genome shotgun (WGS) entry which is preliminary data.</text>
</comment>
<accession>A0A1X0DFZ6</accession>
<comment type="similarity">
    <text evidence="2">Belongs to the bacterial solute-binding protein 1 family.</text>
</comment>
<dbReference type="STRING" id="444597.BST26_08360"/>
<dbReference type="InterPro" id="IPR006059">
    <property type="entry name" value="SBP"/>
</dbReference>
<dbReference type="InterPro" id="IPR050490">
    <property type="entry name" value="Bact_solute-bd_prot1"/>
</dbReference>
<dbReference type="PANTHER" id="PTHR43649">
    <property type="entry name" value="ARABINOSE-BINDING PROTEIN-RELATED"/>
    <property type="match status" value="1"/>
</dbReference>
<keyword evidence="3" id="KW-0813">Transport</keyword>
<dbReference type="PANTHER" id="PTHR43649:SF28">
    <property type="entry name" value="BINDING PROTEIN COMPONENT OF ABC SUGAR TRANSPORTER-RELATED"/>
    <property type="match status" value="1"/>
</dbReference>
<comment type="subcellular location">
    <subcellularLocation>
        <location evidence="1">Cell envelope</location>
    </subcellularLocation>
</comment>
<dbReference type="EMBL" id="MVHS01000014">
    <property type="protein sequence ID" value="ORA71316.1"/>
    <property type="molecule type" value="Genomic_DNA"/>
</dbReference>
<dbReference type="Proteomes" id="UP000192801">
    <property type="component" value="Unassembled WGS sequence"/>
</dbReference>
<gene>
    <name evidence="7" type="ORF">BST26_08360</name>
</gene>
<dbReference type="GO" id="GO:0030313">
    <property type="term" value="C:cell envelope"/>
    <property type="evidence" value="ECO:0007669"/>
    <property type="project" value="UniProtKB-SubCell"/>
</dbReference>
<protein>
    <recommendedName>
        <fullName evidence="6">Probable sugar-binding periplasmic protein</fullName>
    </recommendedName>
</protein>
<dbReference type="PROSITE" id="PS51257">
    <property type="entry name" value="PROKAR_LIPOPROTEIN"/>
    <property type="match status" value="1"/>
</dbReference>
<evidence type="ECO:0000256" key="3">
    <source>
        <dbReference type="ARBA" id="ARBA00022448"/>
    </source>
</evidence>
<evidence type="ECO:0000256" key="4">
    <source>
        <dbReference type="ARBA" id="ARBA00022729"/>
    </source>
</evidence>
<name>A0A1X0DFZ6_9MYCO</name>
<organism evidence="7 8">
    <name type="scientific">Mycolicibacterium insubricum</name>
    <dbReference type="NCBI Taxonomy" id="444597"/>
    <lineage>
        <taxon>Bacteria</taxon>
        <taxon>Bacillati</taxon>
        <taxon>Actinomycetota</taxon>
        <taxon>Actinomycetes</taxon>
        <taxon>Mycobacteriales</taxon>
        <taxon>Mycobacteriaceae</taxon>
        <taxon>Mycolicibacterium</taxon>
    </lineage>
</organism>
<comment type="function">
    <text evidence="5">Part of a binding-protein-dependent transport system for a sugar.</text>
</comment>
<keyword evidence="8" id="KW-1185">Reference proteome</keyword>
<evidence type="ECO:0000256" key="6">
    <source>
        <dbReference type="ARBA" id="ARBA00049753"/>
    </source>
</evidence>
<dbReference type="SUPFAM" id="SSF53850">
    <property type="entry name" value="Periplasmic binding protein-like II"/>
    <property type="match status" value="1"/>
</dbReference>
<proteinExistence type="inferred from homology"/>
<evidence type="ECO:0000313" key="8">
    <source>
        <dbReference type="Proteomes" id="UP000192801"/>
    </source>
</evidence>
<keyword evidence="4" id="KW-0732">Signal</keyword>
<dbReference type="RefSeq" id="WP_083030311.1">
    <property type="nucleotide sequence ID" value="NZ_AP022618.1"/>
</dbReference>
<sequence length="423" mass="44694">MKRLLIALLALVVAACSSGGDTGNFTEPTDRLEVLSWWVSPSERPAFQSLVDAFTAANPQVSVIDNTISGGAGANMQVTLASRLVAKDLPDVWQTLVGTSVRGWADAGHIVDVSDIVTETGLANTMPQPLLDSLTAGGKQWGVPTGAHRGNNLWFNLHALARAGIAPPQAGYTADQFSADLRGAAGAGVTPLCLGAKDRFAAVELFENTLLSVIGADGWSRIAADKFDWSGPEVREALGRFADYVDHADPKARDLGWSEAAGKLARGECAFLVMNDSVYGELTAGHVTDGVDFGRAAFPGTDSYYIAIVDAFVAAKTARNGVNALKFLRTIADPATNLAFNKLKGSVPVRADVDTSSLPPYQRAASQALWHDTILLSMATAELGSPAFQQGLYDAVYAYLGSHNERAFIDTVQNSVTVPIAGR</sequence>
<reference evidence="7 8" key="1">
    <citation type="submission" date="2016-12" db="EMBL/GenBank/DDBJ databases">
        <title>The new phylogeny of genus Mycobacterium.</title>
        <authorList>
            <person name="Tortoli E."/>
            <person name="Trovato A."/>
            <person name="Cirillo D.M."/>
        </authorList>
    </citation>
    <scope>NUCLEOTIDE SEQUENCE [LARGE SCALE GENOMIC DNA]</scope>
    <source>
        <strain evidence="7 8">DSM 45130</strain>
    </source>
</reference>